<dbReference type="Proteomes" id="UP000694408">
    <property type="component" value="Unplaced"/>
</dbReference>
<evidence type="ECO:0000256" key="1">
    <source>
        <dbReference type="SAM" id="Phobius"/>
    </source>
</evidence>
<dbReference type="InterPro" id="IPR026983">
    <property type="entry name" value="DHC"/>
</dbReference>
<evidence type="ECO:0008006" key="4">
    <source>
        <dbReference type="Google" id="ProtNLM"/>
    </source>
</evidence>
<organism evidence="2 3">
    <name type="scientific">Junco hyemalis</name>
    <name type="common">Dark-eyed junco</name>
    <dbReference type="NCBI Taxonomy" id="40217"/>
    <lineage>
        <taxon>Eukaryota</taxon>
        <taxon>Metazoa</taxon>
        <taxon>Chordata</taxon>
        <taxon>Craniata</taxon>
        <taxon>Vertebrata</taxon>
        <taxon>Euteleostomi</taxon>
        <taxon>Archelosauria</taxon>
        <taxon>Archosauria</taxon>
        <taxon>Dinosauria</taxon>
        <taxon>Saurischia</taxon>
        <taxon>Theropoda</taxon>
        <taxon>Coelurosauria</taxon>
        <taxon>Aves</taxon>
        <taxon>Neognathae</taxon>
        <taxon>Neoaves</taxon>
        <taxon>Telluraves</taxon>
        <taxon>Australaves</taxon>
        <taxon>Passeriformes</taxon>
        <taxon>Passerellidae</taxon>
        <taxon>Junco</taxon>
    </lineage>
</organism>
<reference evidence="2" key="2">
    <citation type="submission" date="2025-09" db="UniProtKB">
        <authorList>
            <consortium name="Ensembl"/>
        </authorList>
    </citation>
    <scope>IDENTIFICATION</scope>
</reference>
<dbReference type="GO" id="GO:0051959">
    <property type="term" value="F:dynein light intermediate chain binding"/>
    <property type="evidence" value="ECO:0007669"/>
    <property type="project" value="InterPro"/>
</dbReference>
<proteinExistence type="predicted"/>
<keyword evidence="1" id="KW-0812">Transmembrane</keyword>
<protein>
    <recommendedName>
        <fullName evidence="4">Dynein axonemal heavy chain 12</fullName>
    </recommendedName>
</protein>
<accession>A0A8C5IRF6</accession>
<dbReference type="PANTHER" id="PTHR22878">
    <property type="entry name" value="DYNEIN HEAVY CHAIN 6, AXONEMAL-LIKE-RELATED"/>
    <property type="match status" value="1"/>
</dbReference>
<dbReference type="GO" id="GO:0030286">
    <property type="term" value="C:dynein complex"/>
    <property type="evidence" value="ECO:0007669"/>
    <property type="project" value="InterPro"/>
</dbReference>
<keyword evidence="1" id="KW-0472">Membrane</keyword>
<dbReference type="Ensembl" id="ENSJHYT00000010186.1">
    <property type="protein sequence ID" value="ENSJHYP00000008377.1"/>
    <property type="gene ID" value="ENSJHYG00000006640.1"/>
</dbReference>
<dbReference type="AlphaFoldDB" id="A0A8C5IRF6"/>
<dbReference type="GO" id="GO:0007018">
    <property type="term" value="P:microtubule-based movement"/>
    <property type="evidence" value="ECO:0007669"/>
    <property type="project" value="InterPro"/>
</dbReference>
<dbReference type="GO" id="GO:0045505">
    <property type="term" value="F:dynein intermediate chain binding"/>
    <property type="evidence" value="ECO:0007669"/>
    <property type="project" value="InterPro"/>
</dbReference>
<keyword evidence="3" id="KW-1185">Reference proteome</keyword>
<evidence type="ECO:0000313" key="2">
    <source>
        <dbReference type="Ensembl" id="ENSJHYP00000008377.1"/>
    </source>
</evidence>
<dbReference type="OMA" id="SIYNMSQ"/>
<feature type="transmembrane region" description="Helical" evidence="1">
    <location>
        <begin position="593"/>
        <end position="615"/>
    </location>
</feature>
<reference evidence="2" key="1">
    <citation type="submission" date="2025-08" db="UniProtKB">
        <authorList>
            <consortium name="Ensembl"/>
        </authorList>
    </citation>
    <scope>IDENTIFICATION</scope>
</reference>
<evidence type="ECO:0000313" key="3">
    <source>
        <dbReference type="Proteomes" id="UP000694408"/>
    </source>
</evidence>
<sequence length="661" mass="77200">FLAINVWFCRKTQLGGPGSLRRLFKFLCFVKLFLLFSQFQLVLEKSRYPPLMQETSWTLAAPFKEQPHYRSPSDSIANNYTLTARDLKLKHIKKMKSFSMIEISQPSLVPAHTPDLHVINYTNNQPLTPEEQFALMDLHEKEISKREKIPSSDDLERYCHYIHNGVREDMLAPQDKEVVKKILKPFPIHIFPGPEPEEYLARLKGEIRNDYRISIMKAIVDYILLDPAERKRLSIQSTPRPFPRRIICAPVPWHSSYEESKSWNESNLFIVNSMMPVLQELWLSQYSHLRFVRTAEVLCGRLPLLPAEFEGIVRRHCLEARDILQHKWIPTCASIFIDKKNMWLPFAPQRDSDSSKKVESYFSSVAALMSLQLREMVINSLEDLLAFFMIHKGGNDFEEPYQGMQFFLSQILIVKLCVKEPDIVFEPPLPACWDLISHCFQKILQSSEELPKVEKILFPELRRGDLTLNTVKPEESLFLEYINKLEKIYESNIVGPQKYLNVYKKYSNLLNDKSRQDVSKFLEKVPSLDALTEIDSFTKLKGEIASMDITVPLAMFCLDALQLNEELCSRTQNLKDTLIAFEVMENRRLNQRYLFASWCLPALLLYVCIYMRYLYSSAGVFSADQTSTRWAAWLSRELWIELTGEKKSSMYEEFFFFSKTK</sequence>
<dbReference type="PANTHER" id="PTHR22878:SF71">
    <property type="entry name" value="DYNEIN, AXONEMAL, HEAVY CHAIN 3"/>
    <property type="match status" value="1"/>
</dbReference>
<keyword evidence="1" id="KW-1133">Transmembrane helix</keyword>
<name>A0A8C5IRF6_JUNHY</name>